<dbReference type="RefSeq" id="WP_347165210.1">
    <property type="nucleotide sequence ID" value="NZ_JBDNCH010000002.1"/>
</dbReference>
<evidence type="ECO:0000313" key="8">
    <source>
        <dbReference type="Proteomes" id="UP001428774"/>
    </source>
</evidence>
<dbReference type="CDD" id="cd17477">
    <property type="entry name" value="MFS_YcaD_like"/>
    <property type="match status" value="1"/>
</dbReference>
<evidence type="ECO:0000256" key="1">
    <source>
        <dbReference type="ARBA" id="ARBA00004370"/>
    </source>
</evidence>
<feature type="transmembrane region" description="Helical" evidence="5">
    <location>
        <begin position="323"/>
        <end position="347"/>
    </location>
</feature>
<dbReference type="PROSITE" id="PS50850">
    <property type="entry name" value="MFS"/>
    <property type="match status" value="1"/>
</dbReference>
<evidence type="ECO:0000259" key="6">
    <source>
        <dbReference type="PROSITE" id="PS50850"/>
    </source>
</evidence>
<dbReference type="GO" id="GO:0022857">
    <property type="term" value="F:transmembrane transporter activity"/>
    <property type="evidence" value="ECO:0007669"/>
    <property type="project" value="InterPro"/>
</dbReference>
<feature type="transmembrane region" description="Helical" evidence="5">
    <location>
        <begin position="232"/>
        <end position="253"/>
    </location>
</feature>
<dbReference type="AlphaFoldDB" id="A0AAW9SIS2"/>
<feature type="transmembrane region" description="Helical" evidence="5">
    <location>
        <begin position="12"/>
        <end position="31"/>
    </location>
</feature>
<dbReference type="InterPro" id="IPR011701">
    <property type="entry name" value="MFS"/>
</dbReference>
<feature type="transmembrane region" description="Helical" evidence="5">
    <location>
        <begin position="132"/>
        <end position="152"/>
    </location>
</feature>
<dbReference type="Gene3D" id="1.20.1250.20">
    <property type="entry name" value="MFS general substrate transporter like domains"/>
    <property type="match status" value="2"/>
</dbReference>
<feature type="transmembrane region" description="Helical" evidence="5">
    <location>
        <begin position="353"/>
        <end position="372"/>
    </location>
</feature>
<dbReference type="PANTHER" id="PTHR23521">
    <property type="entry name" value="TRANSPORTER MFS SUPERFAMILY"/>
    <property type="match status" value="1"/>
</dbReference>
<sequence>MYHVITTAWPLLLGMLLLMVGNGLQGSLLGVRGSAEGFSAATMSIVMAGYFAGFLIASRSVPNMIRRVGHVRVFAALGSFISAALILFPAFRDPIAWTLGRVVPGFCFCGVYITAESWLNNATSNETRGQTLSAYMIVQMAGIIIAQGVLLIPDATGFLLFVIPSVLVSISFAPILLTIQPTPAFESTKPKTLKELYAVSPLGMVGMFLLGGVFSAQFGMAAVYGTQAGLTLGQISIFVATFYIGALLMQYPLGWLSDRFDRRRLIMMVAALGAAAAAVAIFAGGAFPILVTCAFVVGGCSNPLYSLLIAYTNDFLEPEDMAGASAGLLFVNGVGAVAGPLIIGWGMQQIGPAGFFVLITVLMSAVSLYALYRMTQRPAHSVEEQTAYAKVMPSASPIAVEIAQDYYIDRSGDEEEEEE</sequence>
<dbReference type="Pfam" id="PF00083">
    <property type="entry name" value="Sugar_tr"/>
    <property type="match status" value="1"/>
</dbReference>
<feature type="transmembrane region" description="Helical" evidence="5">
    <location>
        <begin position="69"/>
        <end position="90"/>
    </location>
</feature>
<gene>
    <name evidence="7" type="ORF">ABFB10_02380</name>
</gene>
<dbReference type="GO" id="GO:0005886">
    <property type="term" value="C:plasma membrane"/>
    <property type="evidence" value="ECO:0007669"/>
    <property type="project" value="TreeGrafter"/>
</dbReference>
<keyword evidence="2 5" id="KW-0812">Transmembrane</keyword>
<dbReference type="Proteomes" id="UP001428774">
    <property type="component" value="Unassembled WGS sequence"/>
</dbReference>
<feature type="transmembrane region" description="Helical" evidence="5">
    <location>
        <begin position="158"/>
        <end position="177"/>
    </location>
</feature>
<evidence type="ECO:0000256" key="5">
    <source>
        <dbReference type="SAM" id="Phobius"/>
    </source>
</evidence>
<keyword evidence="4 5" id="KW-0472">Membrane</keyword>
<dbReference type="EMBL" id="JBDNCH010000002">
    <property type="protein sequence ID" value="MEN9060055.1"/>
    <property type="molecule type" value="Genomic_DNA"/>
</dbReference>
<evidence type="ECO:0000256" key="3">
    <source>
        <dbReference type="ARBA" id="ARBA00022989"/>
    </source>
</evidence>
<dbReference type="InterPro" id="IPR020846">
    <property type="entry name" value="MFS_dom"/>
</dbReference>
<dbReference type="InterPro" id="IPR036259">
    <property type="entry name" value="MFS_trans_sf"/>
</dbReference>
<evidence type="ECO:0000256" key="4">
    <source>
        <dbReference type="ARBA" id="ARBA00023136"/>
    </source>
</evidence>
<comment type="subcellular location">
    <subcellularLocation>
        <location evidence="1">Membrane</location>
    </subcellularLocation>
</comment>
<name>A0AAW9SIS2_9RHOB</name>
<dbReference type="PANTHER" id="PTHR23521:SF3">
    <property type="entry name" value="MFS TRANSPORTER"/>
    <property type="match status" value="1"/>
</dbReference>
<reference evidence="7 8" key="1">
    <citation type="submission" date="2024-05" db="EMBL/GenBank/DDBJ databases">
        <title>Genome sequence of Ponticoccus litoralis KCCM 90028.</title>
        <authorList>
            <person name="Kim J.M."/>
            <person name="Lee J.K."/>
            <person name="Choi B.J."/>
            <person name="Bayburt H."/>
            <person name="Baek J.H."/>
            <person name="Jeon C.O."/>
        </authorList>
    </citation>
    <scope>NUCLEOTIDE SEQUENCE [LARGE SCALE GENOMIC DNA]</scope>
    <source>
        <strain evidence="7 8">KCCM 90028</strain>
    </source>
</reference>
<feature type="domain" description="Major facilitator superfamily (MFS) profile" evidence="6">
    <location>
        <begin position="199"/>
        <end position="419"/>
    </location>
</feature>
<dbReference type="Pfam" id="PF07690">
    <property type="entry name" value="MFS_1"/>
    <property type="match status" value="1"/>
</dbReference>
<keyword evidence="8" id="KW-1185">Reference proteome</keyword>
<feature type="transmembrane region" description="Helical" evidence="5">
    <location>
        <begin position="289"/>
        <end position="311"/>
    </location>
</feature>
<dbReference type="InterPro" id="IPR005828">
    <property type="entry name" value="MFS_sugar_transport-like"/>
</dbReference>
<keyword evidence="3 5" id="KW-1133">Transmembrane helix</keyword>
<evidence type="ECO:0000256" key="2">
    <source>
        <dbReference type="ARBA" id="ARBA00022692"/>
    </source>
</evidence>
<feature type="transmembrane region" description="Helical" evidence="5">
    <location>
        <begin position="265"/>
        <end position="283"/>
    </location>
</feature>
<dbReference type="InterPro" id="IPR047200">
    <property type="entry name" value="MFS_YcaD-like"/>
</dbReference>
<feature type="transmembrane region" description="Helical" evidence="5">
    <location>
        <begin position="198"/>
        <end position="220"/>
    </location>
</feature>
<protein>
    <submittedName>
        <fullName evidence="7">MFS transporter</fullName>
    </submittedName>
</protein>
<organism evidence="7 8">
    <name type="scientific">Ponticoccus litoralis</name>
    <dbReference type="NCBI Taxonomy" id="422297"/>
    <lineage>
        <taxon>Bacteria</taxon>
        <taxon>Pseudomonadati</taxon>
        <taxon>Pseudomonadota</taxon>
        <taxon>Alphaproteobacteria</taxon>
        <taxon>Rhodobacterales</taxon>
        <taxon>Roseobacteraceae</taxon>
        <taxon>Ponticoccus</taxon>
    </lineage>
</organism>
<feature type="transmembrane region" description="Helical" evidence="5">
    <location>
        <begin position="37"/>
        <end position="57"/>
    </location>
</feature>
<proteinExistence type="predicted"/>
<feature type="transmembrane region" description="Helical" evidence="5">
    <location>
        <begin position="102"/>
        <end position="120"/>
    </location>
</feature>
<dbReference type="SUPFAM" id="SSF103473">
    <property type="entry name" value="MFS general substrate transporter"/>
    <property type="match status" value="1"/>
</dbReference>
<evidence type="ECO:0000313" key="7">
    <source>
        <dbReference type="EMBL" id="MEN9060055.1"/>
    </source>
</evidence>
<accession>A0AAW9SIS2</accession>
<comment type="caution">
    <text evidence="7">The sequence shown here is derived from an EMBL/GenBank/DDBJ whole genome shotgun (WGS) entry which is preliminary data.</text>
</comment>